<gene>
    <name evidence="5" type="ORF">LR48_Vigan04g233400</name>
</gene>
<dbReference type="EMBL" id="CM003374">
    <property type="protein sequence ID" value="KOM42136.1"/>
    <property type="molecule type" value="Genomic_DNA"/>
</dbReference>
<reference evidence="6" key="1">
    <citation type="journal article" date="2015" name="Proc. Natl. Acad. Sci. U.S.A.">
        <title>Genome sequencing of adzuki bean (Vigna angularis) provides insight into high starch and low fat accumulation and domestication.</title>
        <authorList>
            <person name="Yang K."/>
            <person name="Tian Z."/>
            <person name="Chen C."/>
            <person name="Luo L."/>
            <person name="Zhao B."/>
            <person name="Wang Z."/>
            <person name="Yu L."/>
            <person name="Li Y."/>
            <person name="Sun Y."/>
            <person name="Li W."/>
            <person name="Chen Y."/>
            <person name="Li Y."/>
            <person name="Zhang Y."/>
            <person name="Ai D."/>
            <person name="Zhao J."/>
            <person name="Shang C."/>
            <person name="Ma Y."/>
            <person name="Wu B."/>
            <person name="Wang M."/>
            <person name="Gao L."/>
            <person name="Sun D."/>
            <person name="Zhang P."/>
            <person name="Guo F."/>
            <person name="Wang W."/>
            <person name="Li Y."/>
            <person name="Wang J."/>
            <person name="Varshney R.K."/>
            <person name="Wang J."/>
            <person name="Ling H.Q."/>
            <person name="Wan P."/>
        </authorList>
    </citation>
    <scope>NUCLEOTIDE SEQUENCE</scope>
    <source>
        <strain evidence="6">cv. Jingnong 6</strain>
    </source>
</reference>
<keyword evidence="1" id="KW-0346">Stress response</keyword>
<evidence type="ECO:0000259" key="4">
    <source>
        <dbReference type="PROSITE" id="PS01031"/>
    </source>
</evidence>
<dbReference type="Pfam" id="PF00011">
    <property type="entry name" value="HSP20"/>
    <property type="match status" value="1"/>
</dbReference>
<dbReference type="Proteomes" id="UP000053144">
    <property type="component" value="Chromosome 4"/>
</dbReference>
<dbReference type="Gramene" id="KOM42136">
    <property type="protein sequence ID" value="KOM42136"/>
    <property type="gene ID" value="LR48_Vigan04g233400"/>
</dbReference>
<dbReference type="InterPro" id="IPR031107">
    <property type="entry name" value="Small_HSP"/>
</dbReference>
<evidence type="ECO:0000313" key="6">
    <source>
        <dbReference type="Proteomes" id="UP000053144"/>
    </source>
</evidence>
<accession>A0A0L9UHG9</accession>
<evidence type="ECO:0000256" key="2">
    <source>
        <dbReference type="PROSITE-ProRule" id="PRU00285"/>
    </source>
</evidence>
<name>A0A0L9UHG9_PHAAN</name>
<dbReference type="PROSITE" id="PS01031">
    <property type="entry name" value="SHSP"/>
    <property type="match status" value="1"/>
</dbReference>
<evidence type="ECO:0000256" key="1">
    <source>
        <dbReference type="ARBA" id="ARBA00023016"/>
    </source>
</evidence>
<feature type="domain" description="SHSP" evidence="4">
    <location>
        <begin position="1"/>
        <end position="113"/>
    </location>
</feature>
<dbReference type="InterPro" id="IPR002068">
    <property type="entry name" value="A-crystallin/Hsp20_dom"/>
</dbReference>
<protein>
    <recommendedName>
        <fullName evidence="4">SHSP domain-containing protein</fullName>
    </recommendedName>
</protein>
<evidence type="ECO:0000256" key="3">
    <source>
        <dbReference type="RuleBase" id="RU003616"/>
    </source>
</evidence>
<dbReference type="Gene3D" id="2.60.40.790">
    <property type="match status" value="1"/>
</dbReference>
<organism evidence="5 6">
    <name type="scientific">Phaseolus angularis</name>
    <name type="common">Azuki bean</name>
    <name type="synonym">Vigna angularis</name>
    <dbReference type="NCBI Taxonomy" id="3914"/>
    <lineage>
        <taxon>Eukaryota</taxon>
        <taxon>Viridiplantae</taxon>
        <taxon>Streptophyta</taxon>
        <taxon>Embryophyta</taxon>
        <taxon>Tracheophyta</taxon>
        <taxon>Spermatophyta</taxon>
        <taxon>Magnoliopsida</taxon>
        <taxon>eudicotyledons</taxon>
        <taxon>Gunneridae</taxon>
        <taxon>Pentapetalae</taxon>
        <taxon>rosids</taxon>
        <taxon>fabids</taxon>
        <taxon>Fabales</taxon>
        <taxon>Fabaceae</taxon>
        <taxon>Papilionoideae</taxon>
        <taxon>50 kb inversion clade</taxon>
        <taxon>NPAAA clade</taxon>
        <taxon>indigoferoid/millettioid clade</taxon>
        <taxon>Phaseoleae</taxon>
        <taxon>Vigna</taxon>
    </lineage>
</organism>
<dbReference type="PANTHER" id="PTHR11527">
    <property type="entry name" value="HEAT-SHOCK PROTEIN 20 FAMILY MEMBER"/>
    <property type="match status" value="1"/>
</dbReference>
<sequence>MAATHADVKEYPNGYVFVINMPGMKDGDIKVQVKEDNVLIISGYRKREEEREGVEYLSTERRVGKFMRRFSLPDDANSDVISVMDHNGVLTVTIKKLPPMSSLINRTCTILLRRSNKR</sequence>
<evidence type="ECO:0000313" key="5">
    <source>
        <dbReference type="EMBL" id="KOM42136.1"/>
    </source>
</evidence>
<proteinExistence type="inferred from homology"/>
<comment type="similarity">
    <text evidence="2 3">Belongs to the small heat shock protein (HSP20) family.</text>
</comment>
<dbReference type="InterPro" id="IPR008978">
    <property type="entry name" value="HSP20-like_chaperone"/>
</dbReference>
<dbReference type="SUPFAM" id="SSF49764">
    <property type="entry name" value="HSP20-like chaperones"/>
    <property type="match status" value="1"/>
</dbReference>
<dbReference type="STRING" id="3914.A0A0L9UHG9"/>
<dbReference type="AlphaFoldDB" id="A0A0L9UHG9"/>